<dbReference type="AlphaFoldDB" id="A0A061R3M9"/>
<proteinExistence type="predicted"/>
<reference evidence="1" key="1">
    <citation type="submission" date="2014-05" db="EMBL/GenBank/DDBJ databases">
        <title>The transcriptome of the halophilic microalga Tetraselmis sp. GSL018 isolated from the Great Salt Lake, Utah.</title>
        <authorList>
            <person name="Jinkerson R.E."/>
            <person name="D'Adamo S."/>
            <person name="Posewitz M.C."/>
        </authorList>
    </citation>
    <scope>NUCLEOTIDE SEQUENCE</scope>
    <source>
        <strain evidence="1">GSL018</strain>
    </source>
</reference>
<gene>
    <name evidence="1" type="ORF">TSPGSL018_16192</name>
</gene>
<sequence length="161" mass="18282">MDASLIARKIVVLKTFFPSLDVPRVLNKKPKLFLKDLEELRLVCEQVQHLLKEAPNPGVILSETPDLFDPAMVASVLISFQRWFPKDDPVQKLQADGAGILQRAQDNDIPLDPVYYDGTTWRAPAFDTQAEQLPWQEHIRTKVNKLPPLSTYTNSGKFKAE</sequence>
<accession>A0A061R3M9</accession>
<dbReference type="EMBL" id="GBEZ01021375">
    <property type="protein sequence ID" value="JAC65369.1"/>
    <property type="molecule type" value="Transcribed_RNA"/>
</dbReference>
<organism evidence="1">
    <name type="scientific">Tetraselmis sp. GSL018</name>
    <dbReference type="NCBI Taxonomy" id="582737"/>
    <lineage>
        <taxon>Eukaryota</taxon>
        <taxon>Viridiplantae</taxon>
        <taxon>Chlorophyta</taxon>
        <taxon>core chlorophytes</taxon>
        <taxon>Chlorodendrophyceae</taxon>
        <taxon>Chlorodendrales</taxon>
        <taxon>Chlorodendraceae</taxon>
        <taxon>Tetraselmis</taxon>
    </lineage>
</organism>
<protein>
    <submittedName>
        <fullName evidence="1">Uncharacterized protein</fullName>
    </submittedName>
</protein>
<evidence type="ECO:0000313" key="1">
    <source>
        <dbReference type="EMBL" id="JAC65369.1"/>
    </source>
</evidence>
<name>A0A061R3M9_9CHLO</name>